<evidence type="ECO:0000313" key="1">
    <source>
        <dbReference type="EMBL" id="MDU0352540.1"/>
    </source>
</evidence>
<keyword evidence="2" id="KW-1185">Reference proteome</keyword>
<dbReference type="RefSeq" id="WP_316024255.1">
    <property type="nucleotide sequence ID" value="NZ_JAWDIO010000001.1"/>
</dbReference>
<evidence type="ECO:0000313" key="2">
    <source>
        <dbReference type="Proteomes" id="UP001247805"/>
    </source>
</evidence>
<organism evidence="1 2">
    <name type="scientific">Paraglaciecola aquimarina</name>
    <dbReference type="NCBI Taxonomy" id="1235557"/>
    <lineage>
        <taxon>Bacteria</taxon>
        <taxon>Pseudomonadati</taxon>
        <taxon>Pseudomonadota</taxon>
        <taxon>Gammaproteobacteria</taxon>
        <taxon>Alteromonadales</taxon>
        <taxon>Alteromonadaceae</taxon>
        <taxon>Paraglaciecola</taxon>
    </lineage>
</organism>
<name>A0ABU3SRA9_9ALTE</name>
<sequence>MLIAKKNPWLSRLKTVLNVKNAIMLGVCALGISTLSVASEVERPSIWVKNSDRGAILEKIQSEQWAKSLFEELKKRADSVAVEGNKKRRSSLETLPLLWFEDKSLPLFYQLSVTKMGAAKNS</sequence>
<comment type="caution">
    <text evidence="1">The sequence shown here is derived from an EMBL/GenBank/DDBJ whole genome shotgun (WGS) entry which is preliminary data.</text>
</comment>
<reference evidence="1 2" key="1">
    <citation type="submission" date="2023-10" db="EMBL/GenBank/DDBJ databases">
        <title>Glaciecola aquimarina strain GGW-M5 nov., isolated from a coastal seawater.</title>
        <authorList>
            <person name="Bayburt H."/>
            <person name="Kim J.M."/>
            <person name="Choi B.J."/>
            <person name="Jeon C.O."/>
        </authorList>
    </citation>
    <scope>NUCLEOTIDE SEQUENCE [LARGE SCALE GENOMIC DNA]</scope>
    <source>
        <strain evidence="1 2">KCTC 32108</strain>
    </source>
</reference>
<dbReference type="Proteomes" id="UP001247805">
    <property type="component" value="Unassembled WGS sequence"/>
</dbReference>
<protein>
    <submittedName>
        <fullName evidence="1">Uncharacterized protein</fullName>
    </submittedName>
</protein>
<accession>A0ABU3SRA9</accession>
<dbReference type="EMBL" id="JAWDIO010000001">
    <property type="protein sequence ID" value="MDU0352540.1"/>
    <property type="molecule type" value="Genomic_DNA"/>
</dbReference>
<proteinExistence type="predicted"/>
<gene>
    <name evidence="1" type="ORF">RS130_00235</name>
</gene>